<name>A0A3B0JL31_DROGU</name>
<dbReference type="PANTHER" id="PTHR24012">
    <property type="entry name" value="RNA BINDING PROTEIN"/>
    <property type="match status" value="1"/>
</dbReference>
<dbReference type="AlphaFoldDB" id="A0A3B0JL31"/>
<dbReference type="OrthoDB" id="19742at2759"/>
<reference evidence="8" key="1">
    <citation type="submission" date="2018-01" db="EMBL/GenBank/DDBJ databases">
        <authorList>
            <person name="Alioto T."/>
            <person name="Alioto T."/>
        </authorList>
    </citation>
    <scope>NUCLEOTIDE SEQUENCE [LARGE SCALE GENOMIC DNA]</scope>
</reference>
<feature type="compositionally biased region" description="Low complexity" evidence="5">
    <location>
        <begin position="113"/>
        <end position="145"/>
    </location>
</feature>
<protein>
    <submittedName>
        <fullName evidence="7">Blast:Polyadenylate-binding protein</fullName>
    </submittedName>
</protein>
<dbReference type="Proteomes" id="UP000268350">
    <property type="component" value="Unassembled WGS sequence"/>
</dbReference>
<keyword evidence="8" id="KW-1185">Reference proteome</keyword>
<dbReference type="SMART" id="SM00360">
    <property type="entry name" value="RRM"/>
    <property type="match status" value="2"/>
</dbReference>
<evidence type="ECO:0000256" key="2">
    <source>
        <dbReference type="ARBA" id="ARBA00022884"/>
    </source>
</evidence>
<evidence type="ECO:0000256" key="4">
    <source>
        <dbReference type="SAM" id="Coils"/>
    </source>
</evidence>
<dbReference type="CDD" id="cd12380">
    <property type="entry name" value="RRM3_I_PABPs"/>
    <property type="match status" value="1"/>
</dbReference>
<dbReference type="InterPro" id="IPR000504">
    <property type="entry name" value="RRM_dom"/>
</dbReference>
<dbReference type="SUPFAM" id="SSF54928">
    <property type="entry name" value="RNA-binding domain, RBD"/>
    <property type="match status" value="2"/>
</dbReference>
<feature type="domain" description="RRM" evidence="6">
    <location>
        <begin position="239"/>
        <end position="317"/>
    </location>
</feature>
<feature type="region of interest" description="Disordered" evidence="5">
    <location>
        <begin position="113"/>
        <end position="147"/>
    </location>
</feature>
<dbReference type="FunFam" id="3.30.70.330:FF:000003">
    <property type="entry name" value="Polyadenylate-binding protein"/>
    <property type="match status" value="1"/>
</dbReference>
<dbReference type="EMBL" id="OUUW01000001">
    <property type="protein sequence ID" value="SPP73351.1"/>
    <property type="molecule type" value="Genomic_DNA"/>
</dbReference>
<dbReference type="InterPro" id="IPR035979">
    <property type="entry name" value="RBD_domain_sf"/>
</dbReference>
<dbReference type="GO" id="GO:0003723">
    <property type="term" value="F:RNA binding"/>
    <property type="evidence" value="ECO:0007669"/>
    <property type="project" value="UniProtKB-UniRule"/>
</dbReference>
<dbReference type="FunFam" id="3.30.70.330:FF:000729">
    <property type="entry name" value="Blast:Polyadenylate-binding protein"/>
    <property type="match status" value="1"/>
</dbReference>
<evidence type="ECO:0000259" key="6">
    <source>
        <dbReference type="PROSITE" id="PS50102"/>
    </source>
</evidence>
<dbReference type="STRING" id="7266.A0A3B0JL31"/>
<sequence>MCFREQEQSQQNTTSALPKTVKILSHTPPYSTCNLLAATTLHKQPAIMFVNSMTFRGNPANYHQQQPALNHHTLAAAHHQQQLHHHAAAGHLGHVGGGHAASNHLAAAAVLGRHGHSSVTSGHTTSSSHSAGALASGSTGSSASSPDSGKIYIKNLERSIDNKAVYDTFSVFGNILNCNVAKDEDGNSRGYGFVHFDSEEAARAAIEKVNGMLCNNQKVHVVKFIPRRDREQEKATHFKNLYVKNLSEEFTEQHLREMFEPYGRITSHKLMLDEEGRSRRFGFVAFENPQSALAAVIGLHGKQLGDNKFLYVARALSKAERQQEINRKLEERKRQKAGQIFYY</sequence>
<evidence type="ECO:0000313" key="7">
    <source>
        <dbReference type="EMBL" id="SPP73351.1"/>
    </source>
</evidence>
<dbReference type="InterPro" id="IPR045305">
    <property type="entry name" value="RRM2_I_PABPs"/>
</dbReference>
<keyword evidence="2 3" id="KW-0694">RNA-binding</keyword>
<feature type="domain" description="RRM" evidence="6">
    <location>
        <begin position="149"/>
        <end position="221"/>
    </location>
</feature>
<evidence type="ECO:0000313" key="8">
    <source>
        <dbReference type="Proteomes" id="UP000268350"/>
    </source>
</evidence>
<evidence type="ECO:0000256" key="3">
    <source>
        <dbReference type="PROSITE-ProRule" id="PRU00176"/>
    </source>
</evidence>
<dbReference type="Pfam" id="PF00076">
    <property type="entry name" value="RRM_1"/>
    <property type="match status" value="2"/>
</dbReference>
<dbReference type="CDD" id="cd12379">
    <property type="entry name" value="RRM2_I_PABPs"/>
    <property type="match status" value="1"/>
</dbReference>
<dbReference type="Gene3D" id="3.30.70.330">
    <property type="match status" value="2"/>
</dbReference>
<keyword evidence="4" id="KW-0175">Coiled coil</keyword>
<dbReference type="PROSITE" id="PS50102">
    <property type="entry name" value="RRM"/>
    <property type="match status" value="2"/>
</dbReference>
<evidence type="ECO:0000256" key="5">
    <source>
        <dbReference type="SAM" id="MobiDB-lite"/>
    </source>
</evidence>
<evidence type="ECO:0000256" key="1">
    <source>
        <dbReference type="ARBA" id="ARBA00022737"/>
    </source>
</evidence>
<feature type="coiled-coil region" evidence="4">
    <location>
        <begin position="312"/>
        <end position="339"/>
    </location>
</feature>
<accession>A0A3B0JL31</accession>
<gene>
    <name evidence="7" type="ORF">DGUA_6G000816</name>
</gene>
<keyword evidence="1" id="KW-0677">Repeat</keyword>
<proteinExistence type="predicted"/>
<organism evidence="7 8">
    <name type="scientific">Drosophila guanche</name>
    <name type="common">Fruit fly</name>
    <dbReference type="NCBI Taxonomy" id="7266"/>
    <lineage>
        <taxon>Eukaryota</taxon>
        <taxon>Metazoa</taxon>
        <taxon>Ecdysozoa</taxon>
        <taxon>Arthropoda</taxon>
        <taxon>Hexapoda</taxon>
        <taxon>Insecta</taxon>
        <taxon>Pterygota</taxon>
        <taxon>Neoptera</taxon>
        <taxon>Endopterygota</taxon>
        <taxon>Diptera</taxon>
        <taxon>Brachycera</taxon>
        <taxon>Muscomorpha</taxon>
        <taxon>Ephydroidea</taxon>
        <taxon>Drosophilidae</taxon>
        <taxon>Drosophila</taxon>
        <taxon>Sophophora</taxon>
    </lineage>
</organism>
<dbReference type="InterPro" id="IPR012677">
    <property type="entry name" value="Nucleotide-bd_a/b_plait_sf"/>
</dbReference>